<dbReference type="OrthoDB" id="271610at2157"/>
<gene>
    <name evidence="2" type="ORF">SAMN05216559_0451</name>
</gene>
<organism evidence="2 3">
    <name type="scientific">Halomicrobium zhouii</name>
    <dbReference type="NCBI Taxonomy" id="767519"/>
    <lineage>
        <taxon>Archaea</taxon>
        <taxon>Methanobacteriati</taxon>
        <taxon>Methanobacteriota</taxon>
        <taxon>Stenosarchaea group</taxon>
        <taxon>Halobacteria</taxon>
        <taxon>Halobacteriales</taxon>
        <taxon>Haloarculaceae</taxon>
        <taxon>Halomicrobium</taxon>
    </lineage>
</organism>
<accession>A0A1I6KBB8</accession>
<dbReference type="STRING" id="767519.SAMN05216559_0451"/>
<evidence type="ECO:0000313" key="3">
    <source>
        <dbReference type="Proteomes" id="UP000199062"/>
    </source>
</evidence>
<feature type="transmembrane region" description="Helical" evidence="1">
    <location>
        <begin position="114"/>
        <end position="135"/>
    </location>
</feature>
<feature type="transmembrane region" description="Helical" evidence="1">
    <location>
        <begin position="48"/>
        <end position="68"/>
    </location>
</feature>
<dbReference type="AlphaFoldDB" id="A0A1I6KBB8"/>
<dbReference type="EMBL" id="FOZK01000001">
    <property type="protein sequence ID" value="SFR88160.1"/>
    <property type="molecule type" value="Genomic_DNA"/>
</dbReference>
<protein>
    <submittedName>
        <fullName evidence="2">Uncharacterized protein</fullName>
    </submittedName>
</protein>
<name>A0A1I6KBB8_9EURY</name>
<dbReference type="RefSeq" id="WP_089813469.1">
    <property type="nucleotide sequence ID" value="NZ_FOZK01000001.1"/>
</dbReference>
<feature type="transmembrane region" description="Helical" evidence="1">
    <location>
        <begin position="21"/>
        <end position="42"/>
    </location>
</feature>
<reference evidence="2 3" key="1">
    <citation type="submission" date="2016-10" db="EMBL/GenBank/DDBJ databases">
        <authorList>
            <person name="de Groot N.N."/>
        </authorList>
    </citation>
    <scope>NUCLEOTIDE SEQUENCE [LARGE SCALE GENOMIC DNA]</scope>
    <source>
        <strain evidence="2 3">CGMCC 1.10457</strain>
    </source>
</reference>
<dbReference type="Proteomes" id="UP000199062">
    <property type="component" value="Unassembled WGS sequence"/>
</dbReference>
<evidence type="ECO:0000256" key="1">
    <source>
        <dbReference type="SAM" id="Phobius"/>
    </source>
</evidence>
<evidence type="ECO:0000313" key="2">
    <source>
        <dbReference type="EMBL" id="SFR88160.1"/>
    </source>
</evidence>
<keyword evidence="1" id="KW-0812">Transmembrane</keyword>
<sequence length="146" mass="15660">MVPSFRTLLLGPPEHRFQRRLDLVFAVGLFLCTFLAYAVGLFEVTGGVVFLAMDAAIVGTIAAATMGYRQSGLIFGWLAAYMPLLGANADHYLLGLSSRPLIERLVAFLSPDGLVFLGVAAVVLGTLSWAAGLGGERVRDAFRDRV</sequence>
<feature type="transmembrane region" description="Helical" evidence="1">
    <location>
        <begin position="75"/>
        <end position="94"/>
    </location>
</feature>
<proteinExistence type="predicted"/>
<keyword evidence="3" id="KW-1185">Reference proteome</keyword>
<keyword evidence="1" id="KW-0472">Membrane</keyword>
<keyword evidence="1" id="KW-1133">Transmembrane helix</keyword>